<proteinExistence type="predicted"/>
<reference evidence="8" key="1">
    <citation type="submission" date="2017-01" db="EMBL/GenBank/DDBJ databases">
        <authorList>
            <person name="Varghese N."/>
            <person name="Submissions S."/>
        </authorList>
    </citation>
    <scope>NUCLEOTIDE SEQUENCE [LARGE SCALE GENOMIC DNA]</scope>
    <source>
        <strain evidence="8">DSM 21054</strain>
    </source>
</reference>
<keyword evidence="2 4" id="KW-0472">Membrane</keyword>
<evidence type="ECO:0000256" key="1">
    <source>
        <dbReference type="ARBA" id="ARBA00004442"/>
    </source>
</evidence>
<organism evidence="7 8">
    <name type="scientific">Filimonas lacunae</name>
    <dbReference type="NCBI Taxonomy" id="477680"/>
    <lineage>
        <taxon>Bacteria</taxon>
        <taxon>Pseudomonadati</taxon>
        <taxon>Bacteroidota</taxon>
        <taxon>Chitinophagia</taxon>
        <taxon>Chitinophagales</taxon>
        <taxon>Chitinophagaceae</taxon>
        <taxon>Filimonas</taxon>
    </lineage>
</organism>
<dbReference type="CDD" id="cd07185">
    <property type="entry name" value="OmpA_C-like"/>
    <property type="match status" value="1"/>
</dbReference>
<keyword evidence="3" id="KW-0998">Cell outer membrane</keyword>
<keyword evidence="8" id="KW-1185">Reference proteome</keyword>
<dbReference type="Proteomes" id="UP000186917">
    <property type="component" value="Unassembled WGS sequence"/>
</dbReference>
<dbReference type="InterPro" id="IPR036737">
    <property type="entry name" value="OmpA-like_sf"/>
</dbReference>
<dbReference type="InterPro" id="IPR006665">
    <property type="entry name" value="OmpA-like"/>
</dbReference>
<evidence type="ECO:0000256" key="2">
    <source>
        <dbReference type="ARBA" id="ARBA00023136"/>
    </source>
</evidence>
<evidence type="ECO:0000256" key="4">
    <source>
        <dbReference type="PROSITE-ProRule" id="PRU00473"/>
    </source>
</evidence>
<dbReference type="PANTHER" id="PTHR30329:SF21">
    <property type="entry name" value="LIPOPROTEIN YIAD-RELATED"/>
    <property type="match status" value="1"/>
</dbReference>
<dbReference type="OrthoDB" id="9809364at2"/>
<feature type="region of interest" description="Disordered" evidence="5">
    <location>
        <begin position="568"/>
        <end position="598"/>
    </location>
</feature>
<feature type="compositionally biased region" description="Basic and acidic residues" evidence="5">
    <location>
        <begin position="582"/>
        <end position="592"/>
    </location>
</feature>
<dbReference type="Gene3D" id="3.30.1330.60">
    <property type="entry name" value="OmpA-like domain"/>
    <property type="match status" value="1"/>
</dbReference>
<dbReference type="Gene3D" id="2.120.10.30">
    <property type="entry name" value="TolB, C-terminal domain"/>
    <property type="match status" value="1"/>
</dbReference>
<dbReference type="STRING" id="477680.SAMN05421788_11396"/>
<comment type="subcellular location">
    <subcellularLocation>
        <location evidence="1">Cell outer membrane</location>
    </subcellularLocation>
</comment>
<feature type="domain" description="OmpA-like" evidence="6">
    <location>
        <begin position="476"/>
        <end position="598"/>
    </location>
</feature>
<dbReference type="InterPro" id="IPR050330">
    <property type="entry name" value="Bact_OuterMem_StrucFunc"/>
</dbReference>
<dbReference type="SUPFAM" id="SSF82171">
    <property type="entry name" value="DPP6 N-terminal domain-like"/>
    <property type="match status" value="1"/>
</dbReference>
<dbReference type="Gene3D" id="1.25.40.10">
    <property type="entry name" value="Tetratricopeptide repeat domain"/>
    <property type="match status" value="1"/>
</dbReference>
<dbReference type="PANTHER" id="PTHR30329">
    <property type="entry name" value="STATOR ELEMENT OF FLAGELLAR MOTOR COMPLEX"/>
    <property type="match status" value="1"/>
</dbReference>
<evidence type="ECO:0000313" key="7">
    <source>
        <dbReference type="EMBL" id="SIT33742.1"/>
    </source>
</evidence>
<name>A0A173MBV3_9BACT</name>
<evidence type="ECO:0000313" key="8">
    <source>
        <dbReference type="Proteomes" id="UP000186917"/>
    </source>
</evidence>
<dbReference type="InterPro" id="IPR011990">
    <property type="entry name" value="TPR-like_helical_dom_sf"/>
</dbReference>
<dbReference type="InterPro" id="IPR011042">
    <property type="entry name" value="6-blade_b-propeller_TolB-like"/>
</dbReference>
<dbReference type="RefSeq" id="WP_076382381.1">
    <property type="nucleotide sequence ID" value="NZ_AP017422.1"/>
</dbReference>
<dbReference type="InterPro" id="IPR006664">
    <property type="entry name" value="OMP_bac"/>
</dbReference>
<dbReference type="AlphaFoldDB" id="A0A173MBV3"/>
<dbReference type="GO" id="GO:0009279">
    <property type="term" value="C:cell outer membrane"/>
    <property type="evidence" value="ECO:0007669"/>
    <property type="project" value="UniProtKB-SubCell"/>
</dbReference>
<gene>
    <name evidence="7" type="ORF">SAMN05421788_11396</name>
</gene>
<dbReference type="SUPFAM" id="SSF48452">
    <property type="entry name" value="TPR-like"/>
    <property type="match status" value="1"/>
</dbReference>
<dbReference type="InterPro" id="IPR011659">
    <property type="entry name" value="WD40"/>
</dbReference>
<evidence type="ECO:0000256" key="5">
    <source>
        <dbReference type="SAM" id="MobiDB-lite"/>
    </source>
</evidence>
<dbReference type="PRINTS" id="PR01021">
    <property type="entry name" value="OMPADOMAIN"/>
</dbReference>
<dbReference type="EMBL" id="FTOR01000013">
    <property type="protein sequence ID" value="SIT33742.1"/>
    <property type="molecule type" value="Genomic_DNA"/>
</dbReference>
<sequence>MLTIWKKAGLLTGSCCLLLSWGRTQFVYDYLKAGDDYYEKADYASAAGYYEKYLYSKGGTGAGYEPYTPQPAVVAHNRKPGNQQKAQWMLAESYRQLRYTEKAENAYRSVHQLYGSAYPLAALRWAQQLRAMGNYSKADSMFALFLKNYTVKDEYAAMAERELASLHFAQEALQKGGAKELHITRQSGLLNSGGAFYAPSWLDANTLLLTSTRLADSAGGMHQNRLYTMQVNGAEAEQLQPWMAAPGSATEQGPATVSADGNSIYFTAWSRQDKAGTAIYNSRKVNGQWSSPVPLLGQVNVQGYSARQPFITPDGRFLYFSSNRLGGEGGFDIWYVSIDDTGRIGTPLNAGKQVNTAYDEQAPYYNQSEGELVFSSNGHIGMGGMDLYSSKGVPGSFEAPVNMGYPVNSVKDDVYFTIRSREQKGWTEAWIASDRAAACCLELFTVSRQWPSPPVAATVVTEDKPRKPDTIHVPAPELPVNGILSNVYYVYGKADLAPGSHASLDSLVQMLKVNTLMIIEISGHTDNIGSDEYNLQLSLSRAQSCIDYIIKKGINPVQLVARGYGAQKPVAPNKNADGSDNPEGRKLNRRTEFTILRR</sequence>
<dbReference type="Pfam" id="PF07676">
    <property type="entry name" value="PD40"/>
    <property type="match status" value="1"/>
</dbReference>
<dbReference type="KEGG" id="fln:FLA_0953"/>
<accession>A0A173MBV3</accession>
<dbReference type="SUPFAM" id="SSF103088">
    <property type="entry name" value="OmpA-like"/>
    <property type="match status" value="1"/>
</dbReference>
<dbReference type="PROSITE" id="PS51123">
    <property type="entry name" value="OMPA_2"/>
    <property type="match status" value="1"/>
</dbReference>
<evidence type="ECO:0000256" key="3">
    <source>
        <dbReference type="ARBA" id="ARBA00023237"/>
    </source>
</evidence>
<protein>
    <submittedName>
        <fullName evidence="7">Outer membrane protein OmpA</fullName>
    </submittedName>
</protein>
<evidence type="ECO:0000259" key="6">
    <source>
        <dbReference type="PROSITE" id="PS51123"/>
    </source>
</evidence>
<dbReference type="Pfam" id="PF00691">
    <property type="entry name" value="OmpA"/>
    <property type="match status" value="1"/>
</dbReference>